<dbReference type="InterPro" id="IPR001107">
    <property type="entry name" value="Band_7"/>
</dbReference>
<sequence>MKKILLSTILIGTLISCNRPEPNYEGVLMTDYGRNGIESFTVVTGAQGPLGPGSELYQVPMFEQKSDVDAVQVSAKDAGMFTVDPTYTYQVTRTKGPSIILNYKHLGTGEGFLDNVEANVLDKLAIDAYREEARNYTTDSLMNNLGSFERNVEEKLKLKFAAKFFTLNTLTSGLTPPKSMADAIEKRNNAIQKANEVRNELETSKMLLEKARIDAETNRVQSSGLTKEVLQQQWIEAIRNTRNKVIITDGKTPIIIGQ</sequence>
<dbReference type="EMBL" id="QJHL01000006">
    <property type="protein sequence ID" value="PXY43440.1"/>
    <property type="molecule type" value="Genomic_DNA"/>
</dbReference>
<evidence type="ECO:0000259" key="2">
    <source>
        <dbReference type="Pfam" id="PF01145"/>
    </source>
</evidence>
<dbReference type="PROSITE" id="PS51257">
    <property type="entry name" value="PROKAR_LIPOPROTEIN"/>
    <property type="match status" value="1"/>
</dbReference>
<dbReference type="AlphaFoldDB" id="A0A2V4C0N8"/>
<reference evidence="3 4" key="1">
    <citation type="submission" date="2018-05" db="EMBL/GenBank/DDBJ databases">
        <title>Flavobacterium sp. strain IMCC34758, incomplete genome.</title>
        <authorList>
            <person name="Joung Y."/>
        </authorList>
    </citation>
    <scope>NUCLEOTIDE SEQUENCE [LARGE SCALE GENOMIC DNA]</scope>
    <source>
        <strain evidence="3 4">IMCC34758</strain>
    </source>
</reference>
<feature type="domain" description="Band 7" evidence="2">
    <location>
        <begin position="22"/>
        <end position="203"/>
    </location>
</feature>
<proteinExistence type="predicted"/>
<keyword evidence="4" id="KW-1185">Reference proteome</keyword>
<evidence type="ECO:0000256" key="1">
    <source>
        <dbReference type="SAM" id="Coils"/>
    </source>
</evidence>
<keyword evidence="1" id="KW-0175">Coiled coil</keyword>
<evidence type="ECO:0000313" key="4">
    <source>
        <dbReference type="Proteomes" id="UP000247681"/>
    </source>
</evidence>
<name>A0A2V4C0N8_9FLAO</name>
<dbReference type="OrthoDB" id="9792660at2"/>
<accession>A0A2V4C0N8</accession>
<dbReference type="Pfam" id="PF01145">
    <property type="entry name" value="Band_7"/>
    <property type="match status" value="1"/>
</dbReference>
<organism evidence="3 4">
    <name type="scientific">Flavobacterium hydrophilum</name>
    <dbReference type="NCBI Taxonomy" id="2211445"/>
    <lineage>
        <taxon>Bacteria</taxon>
        <taxon>Pseudomonadati</taxon>
        <taxon>Bacteroidota</taxon>
        <taxon>Flavobacteriia</taxon>
        <taxon>Flavobacteriales</taxon>
        <taxon>Flavobacteriaceae</taxon>
        <taxon>Flavobacterium</taxon>
    </lineage>
</organism>
<comment type="caution">
    <text evidence="3">The sequence shown here is derived from an EMBL/GenBank/DDBJ whole genome shotgun (WGS) entry which is preliminary data.</text>
</comment>
<feature type="coiled-coil region" evidence="1">
    <location>
        <begin position="180"/>
        <end position="214"/>
    </location>
</feature>
<dbReference type="RefSeq" id="WP_110348517.1">
    <property type="nucleotide sequence ID" value="NZ_QJHL01000006.1"/>
</dbReference>
<evidence type="ECO:0000313" key="3">
    <source>
        <dbReference type="EMBL" id="PXY43440.1"/>
    </source>
</evidence>
<gene>
    <name evidence="3" type="ORF">DMB68_20580</name>
</gene>
<dbReference type="Proteomes" id="UP000247681">
    <property type="component" value="Unassembled WGS sequence"/>
</dbReference>
<protein>
    <recommendedName>
        <fullName evidence="2">Band 7 domain-containing protein</fullName>
    </recommendedName>
</protein>